<dbReference type="STRING" id="74649.A0A2P6P3R6"/>
<dbReference type="Proteomes" id="UP000238479">
    <property type="component" value="Chromosome 7"/>
</dbReference>
<keyword evidence="2" id="KW-1185">Reference proteome</keyword>
<accession>A0A2P6P3R6</accession>
<reference evidence="1 2" key="1">
    <citation type="journal article" date="2018" name="Nat. Genet.">
        <title>The Rosa genome provides new insights in the design of modern roses.</title>
        <authorList>
            <person name="Bendahmane M."/>
        </authorList>
    </citation>
    <scope>NUCLEOTIDE SEQUENCE [LARGE SCALE GENOMIC DNA]</scope>
    <source>
        <strain evidence="2">cv. Old Blush</strain>
    </source>
</reference>
<sequence>MANGIESSCTDIVKEDHGFRVILEGLENTMTAKFRKNSLWSGKSCIFRVPEVLRRHKPEAYRPDVVSIGPFHRGGKKFRPIEDVKRWYLQNLLSRMNISLKTLMEGIDNIIEFEKRAREFYSEPPHLSRDDFIEMLILDGCFIVELFWKYFCWSFMHFLKTDLVPAEELNIDNDPIINKDCMIQYIYHDLLLLENQVPWFVLECLYNLTLDKYFPFPLKRIVLASFCKQESLSCMLQFYLSHRQDDDDHDYDAVSGDADDFDGEILHILDLVRTATTFRFKNKPIPGSKVKLSPATTLSESGIKFRKSTDSGIIPSFLHDFLSWLGGFS</sequence>
<dbReference type="OMA" id="RDDFIEM"/>
<dbReference type="EMBL" id="PDCK01000045">
    <property type="protein sequence ID" value="PRQ16568.1"/>
    <property type="molecule type" value="Genomic_DNA"/>
</dbReference>
<evidence type="ECO:0000313" key="2">
    <source>
        <dbReference type="Proteomes" id="UP000238479"/>
    </source>
</evidence>
<protein>
    <submittedName>
        <fullName evidence="1">Uncharacterized protein</fullName>
    </submittedName>
</protein>
<dbReference type="Pfam" id="PF03140">
    <property type="entry name" value="DUF247"/>
    <property type="match status" value="1"/>
</dbReference>
<dbReference type="InterPro" id="IPR004158">
    <property type="entry name" value="DUF247_pln"/>
</dbReference>
<dbReference type="AlphaFoldDB" id="A0A2P6P3R6"/>
<dbReference type="PANTHER" id="PTHR31170:SF17">
    <property type="match status" value="1"/>
</dbReference>
<evidence type="ECO:0000313" key="1">
    <source>
        <dbReference type="EMBL" id="PRQ16568.1"/>
    </source>
</evidence>
<comment type="caution">
    <text evidence="1">The sequence shown here is derived from an EMBL/GenBank/DDBJ whole genome shotgun (WGS) entry which is preliminary data.</text>
</comment>
<dbReference type="Gramene" id="PRQ16568">
    <property type="protein sequence ID" value="PRQ16568"/>
    <property type="gene ID" value="RchiOBHm_Chr7g0185641"/>
</dbReference>
<dbReference type="OrthoDB" id="1184974at2759"/>
<proteinExistence type="predicted"/>
<dbReference type="PANTHER" id="PTHR31170">
    <property type="entry name" value="BNAC04G53230D PROTEIN"/>
    <property type="match status" value="1"/>
</dbReference>
<gene>
    <name evidence="1" type="ORF">RchiOBHm_Chr7g0185641</name>
</gene>
<organism evidence="1 2">
    <name type="scientific">Rosa chinensis</name>
    <name type="common">China rose</name>
    <dbReference type="NCBI Taxonomy" id="74649"/>
    <lineage>
        <taxon>Eukaryota</taxon>
        <taxon>Viridiplantae</taxon>
        <taxon>Streptophyta</taxon>
        <taxon>Embryophyta</taxon>
        <taxon>Tracheophyta</taxon>
        <taxon>Spermatophyta</taxon>
        <taxon>Magnoliopsida</taxon>
        <taxon>eudicotyledons</taxon>
        <taxon>Gunneridae</taxon>
        <taxon>Pentapetalae</taxon>
        <taxon>rosids</taxon>
        <taxon>fabids</taxon>
        <taxon>Rosales</taxon>
        <taxon>Rosaceae</taxon>
        <taxon>Rosoideae</taxon>
        <taxon>Rosoideae incertae sedis</taxon>
        <taxon>Rosa</taxon>
    </lineage>
</organism>
<name>A0A2P6P3R6_ROSCH</name>